<gene>
    <name evidence="1" type="ORF">M409DRAFT_38291</name>
</gene>
<reference evidence="1" key="1">
    <citation type="journal article" date="2020" name="Stud. Mycol.">
        <title>101 Dothideomycetes genomes: a test case for predicting lifestyles and emergence of pathogens.</title>
        <authorList>
            <person name="Haridas S."/>
            <person name="Albert R."/>
            <person name="Binder M."/>
            <person name="Bloem J."/>
            <person name="Labutti K."/>
            <person name="Salamov A."/>
            <person name="Andreopoulos B."/>
            <person name="Baker S."/>
            <person name="Barry K."/>
            <person name="Bills G."/>
            <person name="Bluhm B."/>
            <person name="Cannon C."/>
            <person name="Castanera R."/>
            <person name="Culley D."/>
            <person name="Daum C."/>
            <person name="Ezra D."/>
            <person name="Gonzalez J."/>
            <person name="Henrissat B."/>
            <person name="Kuo A."/>
            <person name="Liang C."/>
            <person name="Lipzen A."/>
            <person name="Lutzoni F."/>
            <person name="Magnuson J."/>
            <person name="Mondo S."/>
            <person name="Nolan M."/>
            <person name="Ohm R."/>
            <person name="Pangilinan J."/>
            <person name="Park H.-J."/>
            <person name="Ramirez L."/>
            <person name="Alfaro M."/>
            <person name="Sun H."/>
            <person name="Tritt A."/>
            <person name="Yoshinaga Y."/>
            <person name="Zwiers L.-H."/>
            <person name="Turgeon B."/>
            <person name="Goodwin S."/>
            <person name="Spatafora J."/>
            <person name="Crous P."/>
            <person name="Grigoriev I."/>
        </authorList>
    </citation>
    <scope>NUCLEOTIDE SEQUENCE</scope>
    <source>
        <strain evidence="1">ATCC 36951</strain>
    </source>
</reference>
<sequence length="433" mass="50011">MIQDTTYNLELQLQRIDEQSAQSLTEDNVLDISAELKEERATIEQCIGICGWAASNFSTLSSLAPSFTTSCLSEEDEEERTNILSRLQKEEPSQPLRRFLETLKLGSPVWDISIFAEYLRKLAHICGPGREEYYENDLKGLHYPASFMELWNQTYARLPITASDDDFYFQWVCPPGWTPEIRQSCVVYSYHGEAPLSEGLYDVLAGPATLDCGMRTQLFFWVTTIGVFGDKLFHEKFRFAKGQFVLTQGLYVRYDGIDGNPLLPYFDPTLGPEVESKPEKPQIRIQIKAMFNTSTYILKHPGGTARLQNVIQINEQYIIHEQPSTKNSLSATELDEKLRQAYNTPRTNADERELWRWGHSSAHIVHAQLHPKSFGDLFKEAEKYAHHMLSVLEWNQTRDERKMQSNKYRLEFNFERLKHHMKQTMLMTGKGLA</sequence>
<dbReference type="OrthoDB" id="4810622at2759"/>
<accession>A0A6A6BUJ5</accession>
<dbReference type="GeneID" id="54564170"/>
<name>A0A6A6BUJ5_ZASCE</name>
<dbReference type="AlphaFoldDB" id="A0A6A6BUJ5"/>
<proteinExistence type="predicted"/>
<dbReference type="RefSeq" id="XP_033659254.1">
    <property type="nucleotide sequence ID" value="XM_033810898.1"/>
</dbReference>
<organism evidence="1 2">
    <name type="scientific">Zasmidium cellare ATCC 36951</name>
    <dbReference type="NCBI Taxonomy" id="1080233"/>
    <lineage>
        <taxon>Eukaryota</taxon>
        <taxon>Fungi</taxon>
        <taxon>Dikarya</taxon>
        <taxon>Ascomycota</taxon>
        <taxon>Pezizomycotina</taxon>
        <taxon>Dothideomycetes</taxon>
        <taxon>Dothideomycetidae</taxon>
        <taxon>Mycosphaerellales</taxon>
        <taxon>Mycosphaerellaceae</taxon>
        <taxon>Zasmidium</taxon>
    </lineage>
</organism>
<evidence type="ECO:0000313" key="2">
    <source>
        <dbReference type="Proteomes" id="UP000799537"/>
    </source>
</evidence>
<protein>
    <submittedName>
        <fullName evidence="1">Uncharacterized protein</fullName>
    </submittedName>
</protein>
<keyword evidence="2" id="KW-1185">Reference proteome</keyword>
<dbReference type="Proteomes" id="UP000799537">
    <property type="component" value="Unassembled WGS sequence"/>
</dbReference>
<dbReference type="EMBL" id="ML993680">
    <property type="protein sequence ID" value="KAF2158365.1"/>
    <property type="molecule type" value="Genomic_DNA"/>
</dbReference>
<evidence type="ECO:0000313" key="1">
    <source>
        <dbReference type="EMBL" id="KAF2158365.1"/>
    </source>
</evidence>